<dbReference type="Proteomes" id="UP000192491">
    <property type="component" value="Unassembled WGS sequence"/>
</dbReference>
<evidence type="ECO:0000313" key="1">
    <source>
        <dbReference type="EMBL" id="OQX06760.1"/>
    </source>
</evidence>
<accession>A0A1Y1QJ56</accession>
<dbReference type="EMBL" id="MTEJ01000231">
    <property type="protein sequence ID" value="OQX06760.1"/>
    <property type="molecule type" value="Genomic_DNA"/>
</dbReference>
<name>A0A1Y1QJ56_9GAMM</name>
<organism evidence="1 2">
    <name type="scientific">Thiothrix lacustris</name>
    <dbReference type="NCBI Taxonomy" id="525917"/>
    <lineage>
        <taxon>Bacteria</taxon>
        <taxon>Pseudomonadati</taxon>
        <taxon>Pseudomonadota</taxon>
        <taxon>Gammaproteobacteria</taxon>
        <taxon>Thiotrichales</taxon>
        <taxon>Thiotrichaceae</taxon>
        <taxon>Thiothrix</taxon>
    </lineage>
</organism>
<gene>
    <name evidence="1" type="ORF">BWK73_29965</name>
</gene>
<evidence type="ECO:0000313" key="2">
    <source>
        <dbReference type="Proteomes" id="UP000192491"/>
    </source>
</evidence>
<proteinExistence type="predicted"/>
<reference evidence="1 2" key="1">
    <citation type="submission" date="2017-01" db="EMBL/GenBank/DDBJ databases">
        <title>Novel large sulfur bacteria in the metagenomes of groundwater-fed chemosynthetic microbial mats in the Lake Huron basin.</title>
        <authorList>
            <person name="Sharrar A.M."/>
            <person name="Flood B.E."/>
            <person name="Bailey J.V."/>
            <person name="Jones D.S."/>
            <person name="Biddanda B."/>
            <person name="Ruberg S.A."/>
            <person name="Marcus D.N."/>
            <person name="Dick G.J."/>
        </authorList>
    </citation>
    <scope>NUCLEOTIDE SEQUENCE [LARGE SCALE GENOMIC DNA]</scope>
    <source>
        <strain evidence="1">A8</strain>
    </source>
</reference>
<comment type="caution">
    <text evidence="1">The sequence shown here is derived from an EMBL/GenBank/DDBJ whole genome shotgun (WGS) entry which is preliminary data.</text>
</comment>
<sequence length="111" mass="12030">MYRRLIQLQAITEKPLHAVLHDARTIVSHICGGLDDMQQLGNKALVIRAEIFAGRLSSLVTGLGNLDLKVDTAGLPDPATLDSTLEYPLTVQISSFANDTDERVTIPHVPG</sequence>
<dbReference type="AlphaFoldDB" id="A0A1Y1QJ56"/>
<protein>
    <submittedName>
        <fullName evidence="1">Uncharacterized protein</fullName>
    </submittedName>
</protein>